<reference evidence="1 2" key="1">
    <citation type="journal article" date="2020" name="Microb. Ecol.">
        <title>Ecogenomics of the Marine Benthic Filamentous Cyanobacterium Adonisia.</title>
        <authorList>
            <person name="Walter J.M."/>
            <person name="Coutinho F.H."/>
            <person name="Leomil L."/>
            <person name="Hargreaves P.I."/>
            <person name="Campeao M.E."/>
            <person name="Vieira V.V."/>
            <person name="Silva B.S."/>
            <person name="Fistarol G.O."/>
            <person name="Salomon P.S."/>
            <person name="Sawabe T."/>
            <person name="Mino S."/>
            <person name="Hosokawa M."/>
            <person name="Miyashita H."/>
            <person name="Maruyama F."/>
            <person name="van Verk M.C."/>
            <person name="Dutilh B.E."/>
            <person name="Thompson C.C."/>
            <person name="Thompson F.L."/>
        </authorList>
    </citation>
    <scope>NUCLEOTIDE SEQUENCE [LARGE SCALE GENOMIC DNA]</scope>
    <source>
        <strain evidence="1 2">CCMR0081</strain>
    </source>
</reference>
<protein>
    <submittedName>
        <fullName evidence="1">IS701 family transposase</fullName>
    </submittedName>
</protein>
<evidence type="ECO:0000313" key="2">
    <source>
        <dbReference type="Proteomes" id="UP000481033"/>
    </source>
</evidence>
<name>A0A6M0RPL3_9CYAN</name>
<dbReference type="EMBL" id="QXHD01000004">
    <property type="protein sequence ID" value="NEZ57703.1"/>
    <property type="molecule type" value="Genomic_DNA"/>
</dbReference>
<keyword evidence="2" id="KW-1185">Reference proteome</keyword>
<dbReference type="AlphaFoldDB" id="A0A6M0RPL3"/>
<sequence>MVTPRAAQPTVKFIDDYCESYRDLFAEVRSFEAFKHLHVG</sequence>
<proteinExistence type="predicted"/>
<gene>
    <name evidence="1" type="ORF">DXZ20_18965</name>
</gene>
<accession>A0A6M0RPL3</accession>
<feature type="non-terminal residue" evidence="1">
    <location>
        <position position="40"/>
    </location>
</feature>
<comment type="caution">
    <text evidence="1">The sequence shown here is derived from an EMBL/GenBank/DDBJ whole genome shotgun (WGS) entry which is preliminary data.</text>
</comment>
<dbReference type="Proteomes" id="UP000481033">
    <property type="component" value="Unassembled WGS sequence"/>
</dbReference>
<evidence type="ECO:0000313" key="1">
    <source>
        <dbReference type="EMBL" id="NEZ57703.1"/>
    </source>
</evidence>
<organism evidence="1 2">
    <name type="scientific">Adonisia turfae CCMR0081</name>
    <dbReference type="NCBI Taxonomy" id="2292702"/>
    <lineage>
        <taxon>Bacteria</taxon>
        <taxon>Bacillati</taxon>
        <taxon>Cyanobacteriota</taxon>
        <taxon>Adonisia</taxon>
        <taxon>Adonisia turfae</taxon>
    </lineage>
</organism>